<proteinExistence type="inferred from homology"/>
<dbReference type="AlphaFoldDB" id="A0A7X9QGA6"/>
<evidence type="ECO:0000256" key="4">
    <source>
        <dbReference type="ARBA" id="ARBA00022547"/>
    </source>
</evidence>
<dbReference type="RefSeq" id="WP_003088960.1">
    <property type="nucleotide sequence ID" value="NZ_CP043405.1"/>
</dbReference>
<comment type="caution">
    <text evidence="13">The sequence shown here is derived from an EMBL/GenBank/DDBJ whole genome shotgun (WGS) entry which is preliminary data.</text>
</comment>
<keyword evidence="5 11" id="KW-0812">Transmembrane</keyword>
<sequence length="234" mass="26211">MESNTPTISIGPVTFDLTLLAMSLLTVAAVFGFVFWTSRRMALKPKGKQNVLEYLYDFVTGIAKTNLGEENGKRYSLFLFSLFTFVAFANNLGLMSRIETSKYNLWTSPTSNMMYDFSLAFFVTIIVHAEGIRRRGVKNYLKAFVTPIGMTPMNLLEEVTNFASLALRLYGNIYAGEVVTGLILKMVDVSVFVFPVAFALNLVWTAFSVFISCLQGYVFTLLTSMYLSKKVNGE</sequence>
<dbReference type="PANTHER" id="PTHR42823:SF3">
    <property type="entry name" value="ATP SYNTHASE SUBUNIT A, CHLOROPLASTIC"/>
    <property type="match status" value="1"/>
</dbReference>
<dbReference type="GO" id="GO:0005886">
    <property type="term" value="C:plasma membrane"/>
    <property type="evidence" value="ECO:0007669"/>
    <property type="project" value="UniProtKB-SubCell"/>
</dbReference>
<evidence type="ECO:0000256" key="9">
    <source>
        <dbReference type="ARBA" id="ARBA00023136"/>
    </source>
</evidence>
<protein>
    <recommendedName>
        <fullName evidence="11 12">ATP synthase subunit a</fullName>
    </recommendedName>
    <alternativeName>
        <fullName evidence="11">ATP synthase F0 sector subunit a</fullName>
    </alternativeName>
    <alternativeName>
        <fullName evidence="11">F-ATPase subunit 6</fullName>
    </alternativeName>
</protein>
<dbReference type="InterPro" id="IPR045082">
    <property type="entry name" value="ATP_syn_F0_a_bact/chloroplast"/>
</dbReference>
<feature type="transmembrane region" description="Helical" evidence="11">
    <location>
        <begin position="113"/>
        <end position="132"/>
    </location>
</feature>
<accession>A0A7X9QGA6</accession>
<dbReference type="NCBIfam" id="NF004479">
    <property type="entry name" value="PRK05815.1-4"/>
    <property type="match status" value="1"/>
</dbReference>
<dbReference type="InterPro" id="IPR000568">
    <property type="entry name" value="ATP_synth_F0_asu"/>
</dbReference>
<dbReference type="Gene3D" id="1.20.120.220">
    <property type="entry name" value="ATP synthase, F0 complex, subunit A"/>
    <property type="match status" value="1"/>
</dbReference>
<dbReference type="PRINTS" id="PR00123">
    <property type="entry name" value="ATPASEA"/>
</dbReference>
<name>A0A7X9QGA6_STRRT</name>
<dbReference type="SUPFAM" id="SSF81336">
    <property type="entry name" value="F1F0 ATP synthase subunit A"/>
    <property type="match status" value="1"/>
</dbReference>
<evidence type="ECO:0000313" key="13">
    <source>
        <dbReference type="EMBL" id="NMD49238.1"/>
    </source>
</evidence>
<evidence type="ECO:0000256" key="8">
    <source>
        <dbReference type="ARBA" id="ARBA00023065"/>
    </source>
</evidence>
<keyword evidence="4 11" id="KW-0138">CF(0)</keyword>
<gene>
    <name evidence="11 13" type="primary">atpB</name>
    <name evidence="13" type="ORF">HHO37_06040</name>
</gene>
<comment type="subcellular location">
    <subcellularLocation>
        <location evidence="11 12">Cell membrane</location>
        <topology evidence="11 12">Multi-pass membrane protein</topology>
    </subcellularLocation>
    <subcellularLocation>
        <location evidence="1">Membrane</location>
        <topology evidence="1">Multi-pass membrane protein</topology>
    </subcellularLocation>
</comment>
<feature type="transmembrane region" description="Helical" evidence="11">
    <location>
        <begin position="75"/>
        <end position="93"/>
    </location>
</feature>
<dbReference type="GO" id="GO:0045259">
    <property type="term" value="C:proton-transporting ATP synthase complex"/>
    <property type="evidence" value="ECO:0007669"/>
    <property type="project" value="UniProtKB-KW"/>
</dbReference>
<feature type="transmembrane region" description="Helical" evidence="11">
    <location>
        <begin position="20"/>
        <end position="38"/>
    </location>
</feature>
<comment type="similarity">
    <text evidence="2 11 12">Belongs to the ATPase A chain family.</text>
</comment>
<evidence type="ECO:0000256" key="1">
    <source>
        <dbReference type="ARBA" id="ARBA00004141"/>
    </source>
</evidence>
<dbReference type="PANTHER" id="PTHR42823">
    <property type="entry name" value="ATP SYNTHASE SUBUNIT A, CHLOROPLASTIC"/>
    <property type="match status" value="1"/>
</dbReference>
<keyword evidence="7 11" id="KW-1133">Transmembrane helix</keyword>
<evidence type="ECO:0000256" key="7">
    <source>
        <dbReference type="ARBA" id="ARBA00022989"/>
    </source>
</evidence>
<keyword evidence="6 11" id="KW-0375">Hydrogen ion transport</keyword>
<dbReference type="GO" id="GO:0046933">
    <property type="term" value="F:proton-transporting ATP synthase activity, rotational mechanism"/>
    <property type="evidence" value="ECO:0007669"/>
    <property type="project" value="UniProtKB-UniRule"/>
</dbReference>
<dbReference type="Pfam" id="PF00119">
    <property type="entry name" value="ATP-synt_A"/>
    <property type="match status" value="1"/>
</dbReference>
<evidence type="ECO:0000256" key="3">
    <source>
        <dbReference type="ARBA" id="ARBA00022448"/>
    </source>
</evidence>
<organism evidence="13 14">
    <name type="scientific">Streptococcus ratti</name>
    <dbReference type="NCBI Taxonomy" id="1341"/>
    <lineage>
        <taxon>Bacteria</taxon>
        <taxon>Bacillati</taxon>
        <taxon>Bacillota</taxon>
        <taxon>Bacilli</taxon>
        <taxon>Lactobacillales</taxon>
        <taxon>Streptococcaceae</taxon>
        <taxon>Streptococcus</taxon>
    </lineage>
</organism>
<dbReference type="PROSITE" id="PS00449">
    <property type="entry name" value="ATPASE_A"/>
    <property type="match status" value="1"/>
</dbReference>
<keyword evidence="3 11" id="KW-0813">Transport</keyword>
<keyword evidence="8 11" id="KW-0406">Ion transport</keyword>
<dbReference type="NCBIfam" id="TIGR01131">
    <property type="entry name" value="ATP_synt_6_or_A"/>
    <property type="match status" value="1"/>
</dbReference>
<feature type="transmembrane region" description="Helical" evidence="11">
    <location>
        <begin position="178"/>
        <end position="200"/>
    </location>
</feature>
<evidence type="ECO:0000256" key="11">
    <source>
        <dbReference type="HAMAP-Rule" id="MF_01393"/>
    </source>
</evidence>
<dbReference type="CDD" id="cd00310">
    <property type="entry name" value="ATP-synt_Fo_a_6"/>
    <property type="match status" value="1"/>
</dbReference>
<evidence type="ECO:0000256" key="10">
    <source>
        <dbReference type="ARBA" id="ARBA00023310"/>
    </source>
</evidence>
<dbReference type="HAMAP" id="MF_01393">
    <property type="entry name" value="ATP_synth_a_bact"/>
    <property type="match status" value="1"/>
</dbReference>
<dbReference type="GO" id="GO:0042777">
    <property type="term" value="P:proton motive force-driven plasma membrane ATP synthesis"/>
    <property type="evidence" value="ECO:0007669"/>
    <property type="project" value="TreeGrafter"/>
</dbReference>
<dbReference type="EMBL" id="JABASA010000010">
    <property type="protein sequence ID" value="NMD49238.1"/>
    <property type="molecule type" value="Genomic_DNA"/>
</dbReference>
<dbReference type="InterPro" id="IPR023011">
    <property type="entry name" value="ATP_synth_F0_asu_AS"/>
</dbReference>
<keyword evidence="9 11" id="KW-0472">Membrane</keyword>
<evidence type="ECO:0000256" key="12">
    <source>
        <dbReference type="RuleBase" id="RU000483"/>
    </source>
</evidence>
<evidence type="ECO:0000256" key="6">
    <source>
        <dbReference type="ARBA" id="ARBA00022781"/>
    </source>
</evidence>
<dbReference type="Proteomes" id="UP000532121">
    <property type="component" value="Unassembled WGS sequence"/>
</dbReference>
<dbReference type="InterPro" id="IPR035908">
    <property type="entry name" value="F0_ATP_A_sf"/>
</dbReference>
<comment type="function">
    <text evidence="11 12">Key component of the proton channel; it plays a direct role in the translocation of protons across the membrane.</text>
</comment>
<reference evidence="13 14" key="1">
    <citation type="submission" date="2020-04" db="EMBL/GenBank/DDBJ databases">
        <title>MicrobeNet Type strains.</title>
        <authorList>
            <person name="Nicholson A.C."/>
        </authorList>
    </citation>
    <scope>NUCLEOTIDE SEQUENCE [LARGE SCALE GENOMIC DNA]</scope>
    <source>
        <strain evidence="13 14">DSM 22768</strain>
    </source>
</reference>
<evidence type="ECO:0000256" key="5">
    <source>
        <dbReference type="ARBA" id="ARBA00022692"/>
    </source>
</evidence>
<keyword evidence="11" id="KW-1003">Cell membrane</keyword>
<evidence type="ECO:0000256" key="2">
    <source>
        <dbReference type="ARBA" id="ARBA00006810"/>
    </source>
</evidence>
<keyword evidence="10 11" id="KW-0066">ATP synthesis</keyword>
<evidence type="ECO:0000313" key="14">
    <source>
        <dbReference type="Proteomes" id="UP000532121"/>
    </source>
</evidence>